<reference evidence="2 3" key="1">
    <citation type="journal article" date="2023" name="Plants (Basel)">
        <title>Bridging the Gap: Combining Genomics and Transcriptomics Approaches to Understand Stylosanthes scabra, an Orphan Legume from the Brazilian Caatinga.</title>
        <authorList>
            <person name="Ferreira-Neto J.R.C."/>
            <person name="da Silva M.D."/>
            <person name="Binneck E."/>
            <person name="de Melo N.F."/>
            <person name="da Silva R.H."/>
            <person name="de Melo A.L.T.M."/>
            <person name="Pandolfi V."/>
            <person name="Bustamante F.O."/>
            <person name="Brasileiro-Vidal A.C."/>
            <person name="Benko-Iseppon A.M."/>
        </authorList>
    </citation>
    <scope>NUCLEOTIDE SEQUENCE [LARGE SCALE GENOMIC DNA]</scope>
    <source>
        <tissue evidence="2">Leaves</tissue>
    </source>
</reference>
<dbReference type="EMBL" id="JASCZI010212274">
    <property type="protein sequence ID" value="MED6198943.1"/>
    <property type="molecule type" value="Genomic_DNA"/>
</dbReference>
<protein>
    <submittedName>
        <fullName evidence="2">Uncharacterized protein</fullName>
    </submittedName>
</protein>
<dbReference type="Proteomes" id="UP001341840">
    <property type="component" value="Unassembled WGS sequence"/>
</dbReference>
<comment type="caution">
    <text evidence="2">The sequence shown here is derived from an EMBL/GenBank/DDBJ whole genome shotgun (WGS) entry which is preliminary data.</text>
</comment>
<accession>A0ABU6XPK7</accession>
<organism evidence="2 3">
    <name type="scientific">Stylosanthes scabra</name>
    <dbReference type="NCBI Taxonomy" id="79078"/>
    <lineage>
        <taxon>Eukaryota</taxon>
        <taxon>Viridiplantae</taxon>
        <taxon>Streptophyta</taxon>
        <taxon>Embryophyta</taxon>
        <taxon>Tracheophyta</taxon>
        <taxon>Spermatophyta</taxon>
        <taxon>Magnoliopsida</taxon>
        <taxon>eudicotyledons</taxon>
        <taxon>Gunneridae</taxon>
        <taxon>Pentapetalae</taxon>
        <taxon>rosids</taxon>
        <taxon>fabids</taxon>
        <taxon>Fabales</taxon>
        <taxon>Fabaceae</taxon>
        <taxon>Papilionoideae</taxon>
        <taxon>50 kb inversion clade</taxon>
        <taxon>dalbergioids sensu lato</taxon>
        <taxon>Dalbergieae</taxon>
        <taxon>Pterocarpus clade</taxon>
        <taxon>Stylosanthes</taxon>
    </lineage>
</organism>
<evidence type="ECO:0000256" key="1">
    <source>
        <dbReference type="SAM" id="MobiDB-lite"/>
    </source>
</evidence>
<evidence type="ECO:0000313" key="2">
    <source>
        <dbReference type="EMBL" id="MED6198943.1"/>
    </source>
</evidence>
<name>A0ABU6XPK7_9FABA</name>
<feature type="region of interest" description="Disordered" evidence="1">
    <location>
        <begin position="1"/>
        <end position="37"/>
    </location>
</feature>
<keyword evidence="3" id="KW-1185">Reference proteome</keyword>
<evidence type="ECO:0000313" key="3">
    <source>
        <dbReference type="Proteomes" id="UP001341840"/>
    </source>
</evidence>
<proteinExistence type="predicted"/>
<gene>
    <name evidence="2" type="ORF">PIB30_071448</name>
</gene>
<sequence>MEQGVEDSPKGFAGVPPDGSSDVELFEDTSRSSSEAAANVVDDKCADYTDVAGLTKEAIVRKWFRTEEGAYEFYKKFGKFHGFELKKINKELEEKELRKKGSRSRQDT</sequence>